<gene>
    <name evidence="2" type="ORF">CALFYP39_01207</name>
</gene>
<accession>A0A6N3BBA1</accession>
<sequence>MISLVVATVLLLVHALVCLVLWTLMKLGLLPVRGHMLAVMVLVPLWGPLLVVLLIARSAVFGGDLKDATLEALRVNDDMHRSMLVQGREGDDGVVPLEEALIVNDPGDRRRLMLSMLTEDPDAYLAQLQAAKLNDDVEVAHYAATAVAQISKESDLKLQQLERAFKTDPSAHNLNTYCDYLGTYLASGLAEGRVAQIQRQQYARLLARRCEREEGLALRVRYATALADAGEVDEAEDVAERLVADTPDEQDVWMLCLRLAVLRHDGEMVQRVIDAVDKQHVYLSAENREKLAFWREGEEAR</sequence>
<evidence type="ECO:0000313" key="2">
    <source>
        <dbReference type="EMBL" id="VYU02030.1"/>
    </source>
</evidence>
<keyword evidence="1" id="KW-0472">Membrane</keyword>
<dbReference type="EMBL" id="CACRTW010000020">
    <property type="protein sequence ID" value="VYU02030.1"/>
    <property type="molecule type" value="Genomic_DNA"/>
</dbReference>
<proteinExistence type="predicted"/>
<keyword evidence="1" id="KW-0812">Transmembrane</keyword>
<protein>
    <recommendedName>
        <fullName evidence="3">Beta-barrel assembly-enhancing protease</fullName>
    </recommendedName>
</protein>
<dbReference type="AlphaFoldDB" id="A0A6N3BBA1"/>
<dbReference type="RefSeq" id="WP_156599004.1">
    <property type="nucleotide sequence ID" value="NZ_CACRTW010000020.1"/>
</dbReference>
<evidence type="ECO:0008006" key="3">
    <source>
        <dbReference type="Google" id="ProtNLM"/>
    </source>
</evidence>
<name>A0A6N3BBA1_9ACTN</name>
<reference evidence="2" key="1">
    <citation type="submission" date="2019-11" db="EMBL/GenBank/DDBJ databases">
        <authorList>
            <person name="Feng L."/>
        </authorList>
    </citation>
    <scope>NUCLEOTIDE SEQUENCE</scope>
    <source>
        <strain evidence="2">CaerofaciensLFYP39</strain>
    </source>
</reference>
<dbReference type="Pfam" id="PF13428">
    <property type="entry name" value="TPR_14"/>
    <property type="match status" value="1"/>
</dbReference>
<keyword evidence="1" id="KW-1133">Transmembrane helix</keyword>
<evidence type="ECO:0000256" key="1">
    <source>
        <dbReference type="SAM" id="Phobius"/>
    </source>
</evidence>
<feature type="transmembrane region" description="Helical" evidence="1">
    <location>
        <begin position="34"/>
        <end position="56"/>
    </location>
</feature>
<organism evidence="2">
    <name type="scientific">Collinsella aerofaciens</name>
    <dbReference type="NCBI Taxonomy" id="74426"/>
    <lineage>
        <taxon>Bacteria</taxon>
        <taxon>Bacillati</taxon>
        <taxon>Actinomycetota</taxon>
        <taxon>Coriobacteriia</taxon>
        <taxon>Coriobacteriales</taxon>
        <taxon>Coriobacteriaceae</taxon>
        <taxon>Collinsella</taxon>
    </lineage>
</organism>